<dbReference type="Proteomes" id="UP000317429">
    <property type="component" value="Chromosome"/>
</dbReference>
<dbReference type="RefSeq" id="WP_145284271.1">
    <property type="nucleotide sequence ID" value="NZ_CP036291.1"/>
</dbReference>
<feature type="signal peptide" evidence="1">
    <location>
        <begin position="1"/>
        <end position="27"/>
    </location>
</feature>
<evidence type="ECO:0000313" key="3">
    <source>
        <dbReference type="Proteomes" id="UP000317429"/>
    </source>
</evidence>
<name>A0A518DBJ0_9BACT</name>
<accession>A0A518DBJ0</accession>
<proteinExistence type="predicted"/>
<dbReference type="EMBL" id="CP036291">
    <property type="protein sequence ID" value="QDU88847.1"/>
    <property type="molecule type" value="Genomic_DNA"/>
</dbReference>
<dbReference type="OrthoDB" id="285085at2"/>
<evidence type="ECO:0000313" key="2">
    <source>
        <dbReference type="EMBL" id="QDU88847.1"/>
    </source>
</evidence>
<evidence type="ECO:0000256" key="1">
    <source>
        <dbReference type="SAM" id="SignalP"/>
    </source>
</evidence>
<keyword evidence="3" id="KW-1185">Reference proteome</keyword>
<dbReference type="KEGG" id="pnd:Pla175_22310"/>
<sequence precursor="true">MDRSQKSRRTAATLVCAGALLAPLAGCGGGPFDIVPVSGVVKYDDGSAIPSDDFRLKFVPQMESPDGVNFPRVATAMVNASGDFDQATTHKYGDGLVRGRHKVYLKIGQGPGGKPLVPADYLDAEKTPLTIDTAEGRRFEISVPKP</sequence>
<reference evidence="2 3" key="1">
    <citation type="submission" date="2019-02" db="EMBL/GenBank/DDBJ databases">
        <title>Deep-cultivation of Planctomycetes and their phenomic and genomic characterization uncovers novel biology.</title>
        <authorList>
            <person name="Wiegand S."/>
            <person name="Jogler M."/>
            <person name="Boedeker C."/>
            <person name="Pinto D."/>
            <person name="Vollmers J."/>
            <person name="Rivas-Marin E."/>
            <person name="Kohn T."/>
            <person name="Peeters S.H."/>
            <person name="Heuer A."/>
            <person name="Rast P."/>
            <person name="Oberbeckmann S."/>
            <person name="Bunk B."/>
            <person name="Jeske O."/>
            <person name="Meyerdierks A."/>
            <person name="Storesund J.E."/>
            <person name="Kallscheuer N."/>
            <person name="Luecker S."/>
            <person name="Lage O.M."/>
            <person name="Pohl T."/>
            <person name="Merkel B.J."/>
            <person name="Hornburger P."/>
            <person name="Mueller R.-W."/>
            <person name="Bruemmer F."/>
            <person name="Labrenz M."/>
            <person name="Spormann A.M."/>
            <person name="Op den Camp H."/>
            <person name="Overmann J."/>
            <person name="Amann R."/>
            <person name="Jetten M.S.M."/>
            <person name="Mascher T."/>
            <person name="Medema M.H."/>
            <person name="Devos D.P."/>
            <person name="Kaster A.-K."/>
            <person name="Ovreas L."/>
            <person name="Rohde M."/>
            <person name="Galperin M.Y."/>
            <person name="Jogler C."/>
        </authorList>
    </citation>
    <scope>NUCLEOTIDE SEQUENCE [LARGE SCALE GENOMIC DNA]</scope>
    <source>
        <strain evidence="2 3">Pla175</strain>
    </source>
</reference>
<feature type="chain" id="PRO_5022169331" evidence="1">
    <location>
        <begin position="28"/>
        <end position="146"/>
    </location>
</feature>
<organism evidence="2 3">
    <name type="scientific">Pirellulimonas nuda</name>
    <dbReference type="NCBI Taxonomy" id="2528009"/>
    <lineage>
        <taxon>Bacteria</taxon>
        <taxon>Pseudomonadati</taxon>
        <taxon>Planctomycetota</taxon>
        <taxon>Planctomycetia</taxon>
        <taxon>Pirellulales</taxon>
        <taxon>Lacipirellulaceae</taxon>
        <taxon>Pirellulimonas</taxon>
    </lineage>
</organism>
<keyword evidence="1" id="KW-0732">Signal</keyword>
<dbReference type="AlphaFoldDB" id="A0A518DBJ0"/>
<gene>
    <name evidence="2" type="ORF">Pla175_22310</name>
</gene>
<protein>
    <submittedName>
        <fullName evidence="2">Uncharacterized protein</fullName>
    </submittedName>
</protein>